<evidence type="ECO:0000313" key="1">
    <source>
        <dbReference type="EMBL" id="RKT84787.1"/>
    </source>
</evidence>
<evidence type="ECO:0000313" key="2">
    <source>
        <dbReference type="EMBL" id="SFO79770.1"/>
    </source>
</evidence>
<dbReference type="AlphaFoldDB" id="A0A1I5K443"/>
<reference evidence="2 3" key="1">
    <citation type="submission" date="2016-10" db="EMBL/GenBank/DDBJ databases">
        <authorList>
            <person name="de Groot N.N."/>
        </authorList>
    </citation>
    <scope>NUCLEOTIDE SEQUENCE [LARGE SCALE GENOMIC DNA]</scope>
    <source>
        <strain evidence="2 3">CPCC 201259</strain>
    </source>
</reference>
<organism evidence="2 3">
    <name type="scientific">Saccharopolyspora antimicrobica</name>
    <dbReference type="NCBI Taxonomy" id="455193"/>
    <lineage>
        <taxon>Bacteria</taxon>
        <taxon>Bacillati</taxon>
        <taxon>Actinomycetota</taxon>
        <taxon>Actinomycetes</taxon>
        <taxon>Pseudonocardiales</taxon>
        <taxon>Pseudonocardiaceae</taxon>
        <taxon>Saccharopolyspora</taxon>
    </lineage>
</organism>
<protein>
    <submittedName>
        <fullName evidence="2">Uncharacterized protein</fullName>
    </submittedName>
</protein>
<dbReference type="Proteomes" id="UP000270697">
    <property type="component" value="Unassembled WGS sequence"/>
</dbReference>
<dbReference type="EMBL" id="FOUP01000025">
    <property type="protein sequence ID" value="SFO79770.1"/>
    <property type="molecule type" value="Genomic_DNA"/>
</dbReference>
<gene>
    <name evidence="1" type="ORF">ATL45_3114</name>
    <name evidence="2" type="ORF">SAMN05421805_12548</name>
</gene>
<sequence>MRETSAKQHCLGRYSFSAMVSGMTIRVWVDDWQMQCCGTAFRIGDEVAWTLVPENRTDGLTELVGLDIGAPVTHVEEHHGRLPEEAPTTRGVVTAIHAVFGRSEPRPGGEKNVRYPVPGSGRLLWLHEADGREDESAVDAEHFCGYIVDLDVRR</sequence>
<evidence type="ECO:0000313" key="3">
    <source>
        <dbReference type="Proteomes" id="UP000199398"/>
    </source>
</evidence>
<dbReference type="Pfam" id="PF20218">
    <property type="entry name" value="DUF6578"/>
    <property type="match status" value="1"/>
</dbReference>
<accession>A0A1I5K443</accession>
<dbReference type="Proteomes" id="UP000199398">
    <property type="component" value="Unassembled WGS sequence"/>
</dbReference>
<reference evidence="1 4" key="2">
    <citation type="submission" date="2018-10" db="EMBL/GenBank/DDBJ databases">
        <title>Sequencing the genomes of 1000 actinobacteria strains.</title>
        <authorList>
            <person name="Klenk H.-P."/>
        </authorList>
    </citation>
    <scope>NUCLEOTIDE SEQUENCE [LARGE SCALE GENOMIC DNA]</scope>
    <source>
        <strain evidence="1 4">DSM 45119</strain>
    </source>
</reference>
<dbReference type="InterPro" id="IPR046485">
    <property type="entry name" value="DUF6578"/>
</dbReference>
<keyword evidence="4" id="KW-1185">Reference proteome</keyword>
<proteinExistence type="predicted"/>
<name>A0A1I5K443_9PSEU</name>
<evidence type="ECO:0000313" key="4">
    <source>
        <dbReference type="Proteomes" id="UP000270697"/>
    </source>
</evidence>
<dbReference type="EMBL" id="RBXX01000002">
    <property type="protein sequence ID" value="RKT84787.1"/>
    <property type="molecule type" value="Genomic_DNA"/>
</dbReference>